<dbReference type="Proteomes" id="UP000812961">
    <property type="component" value="Unassembled WGS sequence"/>
</dbReference>
<evidence type="ECO:0000313" key="3">
    <source>
        <dbReference type="Proteomes" id="UP000812961"/>
    </source>
</evidence>
<sequence length="148" mass="16658">MKTLTITWQAAPVELADVKAVEALGGITFPNNVRDFFLKYSGCSVKEQYFTESCSFLGILPLRSDRSASVELILEGYLEDMETRDWLPFAIDAGGWVFAVSLAEDTYGQVWLDRFDSGEEDPFKFLAPSFEAFVNQLYAAELVHSYIT</sequence>
<dbReference type="Pfam" id="PF09346">
    <property type="entry name" value="SMI1_KNR4"/>
    <property type="match status" value="1"/>
</dbReference>
<comment type="caution">
    <text evidence="2">The sequence shown here is derived from an EMBL/GenBank/DDBJ whole genome shotgun (WGS) entry which is preliminary data.</text>
</comment>
<gene>
    <name evidence="2" type="ORF">K1Y79_05785</name>
</gene>
<name>A0ABS7G844_9BACT</name>
<keyword evidence="3" id="KW-1185">Reference proteome</keyword>
<evidence type="ECO:0000259" key="1">
    <source>
        <dbReference type="SMART" id="SM00860"/>
    </source>
</evidence>
<feature type="domain" description="Knr4/Smi1-like" evidence="1">
    <location>
        <begin position="12"/>
        <end position="136"/>
    </location>
</feature>
<dbReference type="SMART" id="SM00860">
    <property type="entry name" value="SMI1_KNR4"/>
    <property type="match status" value="1"/>
</dbReference>
<dbReference type="RefSeq" id="WP_220249047.1">
    <property type="nucleotide sequence ID" value="NZ_JAICCF010000001.1"/>
</dbReference>
<protein>
    <submittedName>
        <fullName evidence="2">SMI1/KNR4 family protein</fullName>
    </submittedName>
</protein>
<dbReference type="InterPro" id="IPR018958">
    <property type="entry name" value="Knr4/Smi1-like_dom"/>
</dbReference>
<evidence type="ECO:0000313" key="2">
    <source>
        <dbReference type="EMBL" id="MBW8683838.1"/>
    </source>
</evidence>
<reference evidence="2 3" key="1">
    <citation type="submission" date="2021-08" db="EMBL/GenBank/DDBJ databases">
        <title>The genome sequence of Chitinophaga sp. B61.</title>
        <authorList>
            <person name="Zhang X."/>
        </authorList>
    </citation>
    <scope>NUCLEOTIDE SEQUENCE [LARGE SCALE GENOMIC DNA]</scope>
    <source>
        <strain evidence="2 3">B61</strain>
    </source>
</reference>
<dbReference type="SUPFAM" id="SSF160631">
    <property type="entry name" value="SMI1/KNR4-like"/>
    <property type="match status" value="1"/>
</dbReference>
<dbReference type="InterPro" id="IPR037883">
    <property type="entry name" value="Knr4/Smi1-like_sf"/>
</dbReference>
<dbReference type="EMBL" id="JAICCF010000001">
    <property type="protein sequence ID" value="MBW8683838.1"/>
    <property type="molecule type" value="Genomic_DNA"/>
</dbReference>
<accession>A0ABS7G844</accession>
<proteinExistence type="predicted"/>
<dbReference type="Gene3D" id="3.40.1580.10">
    <property type="entry name" value="SMI1/KNR4-like"/>
    <property type="match status" value="1"/>
</dbReference>
<organism evidence="2 3">
    <name type="scientific">Chitinophaga rhizophila</name>
    <dbReference type="NCBI Taxonomy" id="2866212"/>
    <lineage>
        <taxon>Bacteria</taxon>
        <taxon>Pseudomonadati</taxon>
        <taxon>Bacteroidota</taxon>
        <taxon>Chitinophagia</taxon>
        <taxon>Chitinophagales</taxon>
        <taxon>Chitinophagaceae</taxon>
        <taxon>Chitinophaga</taxon>
    </lineage>
</organism>